<reference evidence="2" key="1">
    <citation type="submission" date="2021-01" db="EMBL/GenBank/DDBJ databases">
        <authorList>
            <consortium name="Genoscope - CEA"/>
            <person name="William W."/>
        </authorList>
    </citation>
    <scope>NUCLEOTIDE SEQUENCE</scope>
</reference>
<feature type="transmembrane region" description="Helical" evidence="1">
    <location>
        <begin position="6"/>
        <end position="26"/>
    </location>
</feature>
<keyword evidence="3" id="KW-1185">Reference proteome</keyword>
<keyword evidence="1" id="KW-0472">Membrane</keyword>
<evidence type="ECO:0000313" key="3">
    <source>
        <dbReference type="Proteomes" id="UP000692954"/>
    </source>
</evidence>
<keyword evidence="1" id="KW-0812">Transmembrane</keyword>
<evidence type="ECO:0000313" key="2">
    <source>
        <dbReference type="EMBL" id="CAD8085168.1"/>
    </source>
</evidence>
<sequence length="281" mass="32229">MQNYEIGIPIIVEASIGFASSLFFILDISIHYNLKLYQLELGILYTNMIQSIIMLDSFKLSLGHIDSTKKLFTDKIPNLNCTRISKNQLIYSINYQIQLQAIIAFGLPIIASSLIFVKLNICQLETITQVSSKLFWAIQSILTLILIGIITYHIIRVHLYCKFAKFYLEILYCPLIFIFSLPWIVYTIFNYELDGSNDLITLQGNNCNISKGLFLLKNSQIFLSTFIFGQNSTFQVAYLENACPILRKTYLAKYDFEGKKNNSESLNIEICNNICSQLLIK</sequence>
<dbReference type="OrthoDB" id="10359178at2759"/>
<feature type="transmembrane region" description="Helical" evidence="1">
    <location>
        <begin position="93"/>
        <end position="116"/>
    </location>
</feature>
<dbReference type="Proteomes" id="UP000692954">
    <property type="component" value="Unassembled WGS sequence"/>
</dbReference>
<accession>A0A8S1MXQ0</accession>
<comment type="caution">
    <text evidence="2">The sequence shown here is derived from an EMBL/GenBank/DDBJ whole genome shotgun (WGS) entry which is preliminary data.</text>
</comment>
<dbReference type="EMBL" id="CAJJDN010000048">
    <property type="protein sequence ID" value="CAD8085168.1"/>
    <property type="molecule type" value="Genomic_DNA"/>
</dbReference>
<proteinExistence type="predicted"/>
<feature type="transmembrane region" description="Helical" evidence="1">
    <location>
        <begin position="167"/>
        <end position="189"/>
    </location>
</feature>
<keyword evidence="1" id="KW-1133">Transmembrane helix</keyword>
<organism evidence="2 3">
    <name type="scientific">Paramecium sonneborni</name>
    <dbReference type="NCBI Taxonomy" id="65129"/>
    <lineage>
        <taxon>Eukaryota</taxon>
        <taxon>Sar</taxon>
        <taxon>Alveolata</taxon>
        <taxon>Ciliophora</taxon>
        <taxon>Intramacronucleata</taxon>
        <taxon>Oligohymenophorea</taxon>
        <taxon>Peniculida</taxon>
        <taxon>Parameciidae</taxon>
        <taxon>Paramecium</taxon>
    </lineage>
</organism>
<evidence type="ECO:0008006" key="4">
    <source>
        <dbReference type="Google" id="ProtNLM"/>
    </source>
</evidence>
<evidence type="ECO:0000256" key="1">
    <source>
        <dbReference type="SAM" id="Phobius"/>
    </source>
</evidence>
<name>A0A8S1MXQ0_9CILI</name>
<feature type="transmembrane region" description="Helical" evidence="1">
    <location>
        <begin position="136"/>
        <end position="155"/>
    </location>
</feature>
<protein>
    <recommendedName>
        <fullName evidence="4">Transmembrane protein</fullName>
    </recommendedName>
</protein>
<dbReference type="AlphaFoldDB" id="A0A8S1MXQ0"/>
<gene>
    <name evidence="2" type="ORF">PSON_ATCC_30995.1.T0480018</name>
</gene>